<comment type="caution">
    <text evidence="1">The sequence shown here is derived from an EMBL/GenBank/DDBJ whole genome shotgun (WGS) entry which is preliminary data.</text>
</comment>
<gene>
    <name evidence="1" type="ORF">BXP70_18625</name>
</gene>
<dbReference type="Proteomes" id="UP000194873">
    <property type="component" value="Unassembled WGS sequence"/>
</dbReference>
<evidence type="ECO:0000313" key="2">
    <source>
        <dbReference type="Proteomes" id="UP000194873"/>
    </source>
</evidence>
<accession>A0A243W9Q6</accession>
<sequence>MNAYFEECTMQRIALLLVLYYLSFGMTSSQVKQDTDKMSLVVKSAEKEFSNDCLFITLEFKNTSNKTIRLPEFNYKQMKILYFTSVLVQNERGRIVAVKPGPPKFEFVEAPGETTYIEIPKNQSYRRTINLKGYLWHGKSKLEPGLYRINSHYWNWYGGECIKGAFHSNELLLRIKK</sequence>
<name>A0A243W9Q6_9BACT</name>
<dbReference type="OrthoDB" id="9807064at2"/>
<organism evidence="1 2">
    <name type="scientific">Hymenobacter crusticola</name>
    <dbReference type="NCBI Taxonomy" id="1770526"/>
    <lineage>
        <taxon>Bacteria</taxon>
        <taxon>Pseudomonadati</taxon>
        <taxon>Bacteroidota</taxon>
        <taxon>Cytophagia</taxon>
        <taxon>Cytophagales</taxon>
        <taxon>Hymenobacteraceae</taxon>
        <taxon>Hymenobacter</taxon>
    </lineage>
</organism>
<dbReference type="RefSeq" id="WP_143436572.1">
    <property type="nucleotide sequence ID" value="NZ_MTSE01000011.1"/>
</dbReference>
<reference evidence="1 2" key="1">
    <citation type="submission" date="2017-01" db="EMBL/GenBank/DDBJ databases">
        <title>A new Hymenobacter.</title>
        <authorList>
            <person name="Liang Y."/>
            <person name="Feng F."/>
        </authorList>
    </citation>
    <scope>NUCLEOTIDE SEQUENCE [LARGE SCALE GENOMIC DNA]</scope>
    <source>
        <strain evidence="1">MIMBbqt21</strain>
    </source>
</reference>
<evidence type="ECO:0000313" key="1">
    <source>
        <dbReference type="EMBL" id="OUJ72278.1"/>
    </source>
</evidence>
<dbReference type="EMBL" id="MTSE01000011">
    <property type="protein sequence ID" value="OUJ72278.1"/>
    <property type="molecule type" value="Genomic_DNA"/>
</dbReference>
<keyword evidence="2" id="KW-1185">Reference proteome</keyword>
<dbReference type="AlphaFoldDB" id="A0A243W9Q6"/>
<evidence type="ECO:0008006" key="3">
    <source>
        <dbReference type="Google" id="ProtNLM"/>
    </source>
</evidence>
<protein>
    <recommendedName>
        <fullName evidence="3">Intracellular proteinase inhibitor BsuPI domain-containing protein</fullName>
    </recommendedName>
</protein>
<proteinExistence type="predicted"/>